<reference evidence="17" key="3">
    <citation type="journal article" date="2016" name="BMC Genomics">
        <title>Structure and variation of the mitochondrial genome of fishes.</title>
        <authorList>
            <person name="Satoh T.P."/>
            <person name="Miya M."/>
            <person name="Mabuchi K."/>
            <person name="Nishida M."/>
        </authorList>
    </citation>
    <scope>NUCLEOTIDE SEQUENCE</scope>
</reference>
<keyword evidence="10 15" id="KW-0472">Membrane</keyword>
<keyword evidence="7 15" id="KW-1133">Transmembrane helix</keyword>
<evidence type="ECO:0000313" key="16">
    <source>
        <dbReference type="EMBL" id="AID59775.1"/>
    </source>
</evidence>
<reference evidence="16" key="1">
    <citation type="submission" date="2014-02" db="EMBL/GenBank/DDBJ databases">
        <authorList>
            <person name="Madsen J."/>
        </authorList>
    </citation>
    <scope>NUCLEOTIDE SEQUENCE</scope>
</reference>
<evidence type="ECO:0000256" key="6">
    <source>
        <dbReference type="ARBA" id="ARBA00022781"/>
    </source>
</evidence>
<evidence type="ECO:0000256" key="5">
    <source>
        <dbReference type="ARBA" id="ARBA00022692"/>
    </source>
</evidence>
<keyword evidence="6 14" id="KW-0375">Hydrogen ion transport</keyword>
<organism evidence="16">
    <name type="scientific">Chascanopsetta lugubris</name>
    <name type="common">pelican flounder</name>
    <dbReference type="NCBI Taxonomy" id="1003706"/>
    <lineage>
        <taxon>Eukaryota</taxon>
        <taxon>Metazoa</taxon>
        <taxon>Chordata</taxon>
        <taxon>Craniata</taxon>
        <taxon>Vertebrata</taxon>
        <taxon>Euteleostomi</taxon>
        <taxon>Actinopterygii</taxon>
        <taxon>Neopterygii</taxon>
        <taxon>Teleostei</taxon>
        <taxon>Neoteleostei</taxon>
        <taxon>Acanthomorphata</taxon>
        <taxon>Carangaria</taxon>
        <taxon>Pleuronectiformes</taxon>
        <taxon>Pleuronectoidei</taxon>
        <taxon>Bothidae</taxon>
        <taxon>Chascanopsetta</taxon>
    </lineage>
</organism>
<name>A0A1N7T5N3_9PLEU</name>
<evidence type="ECO:0000256" key="11">
    <source>
        <dbReference type="ARBA" id="ARBA00023310"/>
    </source>
</evidence>
<dbReference type="PANTHER" id="PTHR39937:SF1">
    <property type="entry name" value="ATP SYNTHASE PROTEIN 8"/>
    <property type="match status" value="1"/>
</dbReference>
<dbReference type="Pfam" id="PF00895">
    <property type="entry name" value="ATP-synt_8"/>
    <property type="match status" value="1"/>
</dbReference>
<keyword evidence="8 14" id="KW-0406">Ion transport</keyword>
<dbReference type="InterPro" id="IPR050635">
    <property type="entry name" value="ATPase_protein_8"/>
</dbReference>
<dbReference type="EMBL" id="AP017455">
    <property type="protein sequence ID" value="BAX03932.1"/>
    <property type="molecule type" value="Genomic_DNA"/>
</dbReference>
<dbReference type="AlphaFoldDB" id="A0A1N7T5N3"/>
<keyword evidence="3 14" id="KW-0813">Transport</keyword>
<evidence type="ECO:0000256" key="8">
    <source>
        <dbReference type="ARBA" id="ARBA00023065"/>
    </source>
</evidence>
<evidence type="ECO:0000256" key="2">
    <source>
        <dbReference type="ARBA" id="ARBA00008892"/>
    </source>
</evidence>
<evidence type="ECO:0000256" key="10">
    <source>
        <dbReference type="ARBA" id="ARBA00023136"/>
    </source>
</evidence>
<comment type="function">
    <text evidence="12">Subunit 8, of the mitochondrial membrane ATP synthase complex (F(1)F(0) ATP synthase or Complex V) that produces ATP from ADP in the presence of a proton gradient across the membrane which is generated by electron transport complexes of the respiratory chain. ATP synthase complex consist of a soluble F(1) head domain - the catalytic core - and a membrane F(1) domain - the membrane proton channel. These two domains are linked by a central stalk rotating inside the F(1) region and a stationary peripheral stalk. During catalysis, ATP synthesis in the catalytic domain of F(1) is coupled via a rotary mechanism of the central stalk subunits to proton translocation. In vivo, can only synthesize ATP although its ATP hydrolase activity can be activated artificially in vitro. Part of the complex F(0) domain.</text>
</comment>
<dbReference type="GO" id="GO:0031966">
    <property type="term" value="C:mitochondrial membrane"/>
    <property type="evidence" value="ECO:0007669"/>
    <property type="project" value="UniProtKB-SubCell"/>
</dbReference>
<evidence type="ECO:0000256" key="12">
    <source>
        <dbReference type="ARBA" id="ARBA00053067"/>
    </source>
</evidence>
<dbReference type="CTD" id="4509"/>
<evidence type="ECO:0000256" key="13">
    <source>
        <dbReference type="ARBA" id="ARBA00064647"/>
    </source>
</evidence>
<dbReference type="GO" id="GO:0015986">
    <property type="term" value="P:proton motive force-driven ATP synthesis"/>
    <property type="evidence" value="ECO:0007669"/>
    <property type="project" value="InterPro"/>
</dbReference>
<sequence>MPQLNPAPWLMILVFSWLIFLTVVPIKVTAHITPSHPEPGLTSTSDKAMWTWPWQ</sequence>
<keyword evidence="11" id="KW-0066">ATP synthesis</keyword>
<keyword evidence="9 14" id="KW-0496">Mitochondrion</keyword>
<evidence type="ECO:0000256" key="3">
    <source>
        <dbReference type="ARBA" id="ARBA00022448"/>
    </source>
</evidence>
<dbReference type="GO" id="GO:0015078">
    <property type="term" value="F:proton transmembrane transporter activity"/>
    <property type="evidence" value="ECO:0007669"/>
    <property type="project" value="InterPro"/>
</dbReference>
<evidence type="ECO:0000256" key="9">
    <source>
        <dbReference type="ARBA" id="ARBA00023128"/>
    </source>
</evidence>
<keyword evidence="4 14" id="KW-0138">CF(0)</keyword>
<dbReference type="InterPro" id="IPR001421">
    <property type="entry name" value="ATP8_metazoa"/>
</dbReference>
<dbReference type="GO" id="GO:0045259">
    <property type="term" value="C:proton-transporting ATP synthase complex"/>
    <property type="evidence" value="ECO:0007669"/>
    <property type="project" value="UniProtKB-KW"/>
</dbReference>
<evidence type="ECO:0000256" key="15">
    <source>
        <dbReference type="SAM" id="Phobius"/>
    </source>
</evidence>
<comment type="similarity">
    <text evidence="2 14">Belongs to the ATPase protein 8 family.</text>
</comment>
<comment type="subcellular location">
    <subcellularLocation>
        <location evidence="1 14">Mitochondrion membrane</location>
        <topology evidence="1 14">Single-pass membrane protein</topology>
    </subcellularLocation>
</comment>
<reference evidence="16" key="2">
    <citation type="journal article" date="2015" name="PLoS ONE">
        <title>Concerted Evolution of Duplicate Control Regions in the Mitochondria of Species of the Flatfish Family Bothidae (Teleostei: Pleuronectiformes).</title>
        <authorList>
            <person name="Li D.H."/>
            <person name="Shi W."/>
            <person name="Munroe T.A."/>
            <person name="Gong L."/>
            <person name="Kong X.Y."/>
        </authorList>
    </citation>
    <scope>NUCLEOTIDE SEQUENCE</scope>
</reference>
<keyword evidence="5 14" id="KW-0812">Transmembrane</keyword>
<evidence type="ECO:0000313" key="17">
    <source>
        <dbReference type="EMBL" id="BAX03932.1"/>
    </source>
</evidence>
<comment type="subunit">
    <text evidence="13">Component of the ATP synthase complex composed at least of ATP5F1A/subunit alpha, ATP5F1B/subunit beta, ATP5MC1/subunit c (homooctomer), MT-ATP6/subunit a, MT-ATP8/subunit 8, ATP5ME/subunit e, ATP5MF/subunit f, ATP5MG/subunit g, ATP5MK/subunit k, ATP5MJ/subunit j, ATP5F1C/subunit gamma, ATP5F1D/subunit delta, ATP5F1E/subunit epsilon, ATP5PF/subunit F6, ATP5PB/subunit b, ATP5PD/subunit d, ATP5PO/subunit OSCP. ATP synthase complex consists of a soluble F(1) head domain (subunits alpha(3) and beta(3)) - the catalytic core - and a membrane F(0) domain - the membrane proton channel (subunits c, a, 8, e, f, g, k and j). These two domains are linked by a central stalk (subunits gamma, delta, and epsilon) rotating inside the F1 region and a stationary peripheral stalk (subunits F6, b, d, and OSCP).</text>
</comment>
<dbReference type="GeneID" id="30862354"/>
<geneLocation type="mitochondrion" evidence="16"/>
<evidence type="ECO:0000256" key="14">
    <source>
        <dbReference type="RuleBase" id="RU003661"/>
    </source>
</evidence>
<proteinExistence type="inferred from homology"/>
<evidence type="ECO:0000256" key="1">
    <source>
        <dbReference type="ARBA" id="ARBA00004304"/>
    </source>
</evidence>
<gene>
    <name evidence="16" type="primary">ATP8</name>
    <name evidence="17" type="synonym">ATPase 8</name>
</gene>
<feature type="transmembrane region" description="Helical" evidence="15">
    <location>
        <begin position="6"/>
        <end position="26"/>
    </location>
</feature>
<protein>
    <recommendedName>
        <fullName evidence="14">ATP synthase complex subunit 8</fullName>
    </recommendedName>
</protein>
<dbReference type="EMBL" id="KJ433561">
    <property type="protein sequence ID" value="AID59775.1"/>
    <property type="molecule type" value="Genomic_DNA"/>
</dbReference>
<accession>A0A1N7T5N3</accession>
<evidence type="ECO:0000256" key="7">
    <source>
        <dbReference type="ARBA" id="ARBA00022989"/>
    </source>
</evidence>
<dbReference type="PANTHER" id="PTHR39937">
    <property type="entry name" value="ATP SYNTHASE PROTEIN 8"/>
    <property type="match status" value="1"/>
</dbReference>
<dbReference type="RefSeq" id="YP_009340948.1">
    <property type="nucleotide sequence ID" value="NC_033392.1"/>
</dbReference>
<evidence type="ECO:0000256" key="4">
    <source>
        <dbReference type="ARBA" id="ARBA00022547"/>
    </source>
</evidence>